<accession>A0A5S6QDA0</accession>
<organism evidence="1 2">
    <name type="scientific">Trichuris muris</name>
    <name type="common">Mouse whipworm</name>
    <dbReference type="NCBI Taxonomy" id="70415"/>
    <lineage>
        <taxon>Eukaryota</taxon>
        <taxon>Metazoa</taxon>
        <taxon>Ecdysozoa</taxon>
        <taxon>Nematoda</taxon>
        <taxon>Enoplea</taxon>
        <taxon>Dorylaimia</taxon>
        <taxon>Trichinellida</taxon>
        <taxon>Trichuridae</taxon>
        <taxon>Trichuris</taxon>
    </lineage>
</organism>
<dbReference type="WBParaSite" id="TMUE_1000005154.1">
    <property type="protein sequence ID" value="TMUE_1000005154.1"/>
    <property type="gene ID" value="WBGene00285314"/>
</dbReference>
<reference evidence="2" key="1">
    <citation type="submission" date="2019-12" db="UniProtKB">
        <authorList>
            <consortium name="WormBaseParasite"/>
        </authorList>
    </citation>
    <scope>IDENTIFICATION</scope>
</reference>
<evidence type="ECO:0000313" key="1">
    <source>
        <dbReference type="Proteomes" id="UP000046395"/>
    </source>
</evidence>
<proteinExistence type="predicted"/>
<sequence length="134" mass="15567">MSDSKFCERDDLAESAFYQIGRRKSNKKKPLSILPQGWKPLLEVSLRPDASAELSELTTPSGVIPEVDQTFLNLYLNLGRFCFERIQNPFRNDEIQQVFQSYFHVTAQLLEMSLMKDEVIVLHCVFNIPQVWEL</sequence>
<dbReference type="Proteomes" id="UP000046395">
    <property type="component" value="Unassembled WGS sequence"/>
</dbReference>
<name>A0A5S6QDA0_TRIMR</name>
<keyword evidence="1" id="KW-1185">Reference proteome</keyword>
<protein>
    <submittedName>
        <fullName evidence="2">Uncharacterized protein</fullName>
    </submittedName>
</protein>
<evidence type="ECO:0000313" key="2">
    <source>
        <dbReference type="WBParaSite" id="TMUE_1000005154.1"/>
    </source>
</evidence>
<dbReference type="AlphaFoldDB" id="A0A5S6QDA0"/>